<reference evidence="3" key="1">
    <citation type="submission" date="2020-03" db="EMBL/GenBank/DDBJ databases">
        <authorList>
            <person name="Weist P."/>
        </authorList>
    </citation>
    <scope>NUCLEOTIDE SEQUENCE</scope>
</reference>
<keyword evidence="1" id="KW-0175">Coiled coil</keyword>
<protein>
    <recommendedName>
        <fullName evidence="5">Myb/SANT-like DNA-binding domain-containing protein</fullName>
    </recommendedName>
</protein>
<dbReference type="Proteomes" id="UP001153269">
    <property type="component" value="Unassembled WGS sequence"/>
</dbReference>
<organism evidence="3 4">
    <name type="scientific">Pleuronectes platessa</name>
    <name type="common">European plaice</name>
    <dbReference type="NCBI Taxonomy" id="8262"/>
    <lineage>
        <taxon>Eukaryota</taxon>
        <taxon>Metazoa</taxon>
        <taxon>Chordata</taxon>
        <taxon>Craniata</taxon>
        <taxon>Vertebrata</taxon>
        <taxon>Euteleostomi</taxon>
        <taxon>Actinopterygii</taxon>
        <taxon>Neopterygii</taxon>
        <taxon>Teleostei</taxon>
        <taxon>Neoteleostei</taxon>
        <taxon>Acanthomorphata</taxon>
        <taxon>Carangaria</taxon>
        <taxon>Pleuronectiformes</taxon>
        <taxon>Pleuronectoidei</taxon>
        <taxon>Pleuronectidae</taxon>
        <taxon>Pleuronectes</taxon>
    </lineage>
</organism>
<feature type="region of interest" description="Disordered" evidence="2">
    <location>
        <begin position="171"/>
        <end position="201"/>
    </location>
</feature>
<keyword evidence="4" id="KW-1185">Reference proteome</keyword>
<comment type="caution">
    <text evidence="3">The sequence shown here is derived from an EMBL/GenBank/DDBJ whole genome shotgun (WGS) entry which is preliminary data.</text>
</comment>
<name>A0A9N7Y960_PLEPL</name>
<proteinExistence type="predicted"/>
<evidence type="ECO:0000313" key="3">
    <source>
        <dbReference type="EMBL" id="CAB1415894.1"/>
    </source>
</evidence>
<dbReference type="AlphaFoldDB" id="A0A9N7Y960"/>
<feature type="compositionally biased region" description="Acidic residues" evidence="2">
    <location>
        <begin position="178"/>
        <end position="190"/>
    </location>
</feature>
<evidence type="ECO:0008006" key="5">
    <source>
        <dbReference type="Google" id="ProtNLM"/>
    </source>
</evidence>
<feature type="region of interest" description="Disordered" evidence="2">
    <location>
        <begin position="19"/>
        <end position="43"/>
    </location>
</feature>
<sequence>MGFGQKRTTEQLRFRWKNLRARATKDHAEAKNSQTGNNPYKRGEYTDIVRDIIGGEKSEALHGIQDVAEDVEPVMTAESEPSSETFILNLSPVIEGEGQSQLEPEGLVPTGPPERGSKHPKKDDAYKVLLQKETERAEVQIHLAEEQLILARLQQTKARLEIRLLKAKLGQAGLSTADEADDDDDDEGEGELIRRTTHNKN</sequence>
<accession>A0A9N7Y960</accession>
<evidence type="ECO:0000256" key="2">
    <source>
        <dbReference type="SAM" id="MobiDB-lite"/>
    </source>
</evidence>
<feature type="coiled-coil region" evidence="1">
    <location>
        <begin position="127"/>
        <end position="163"/>
    </location>
</feature>
<dbReference type="EMBL" id="CADEAL010000180">
    <property type="protein sequence ID" value="CAB1415894.1"/>
    <property type="molecule type" value="Genomic_DNA"/>
</dbReference>
<evidence type="ECO:0000256" key="1">
    <source>
        <dbReference type="SAM" id="Coils"/>
    </source>
</evidence>
<evidence type="ECO:0000313" key="4">
    <source>
        <dbReference type="Proteomes" id="UP001153269"/>
    </source>
</evidence>
<gene>
    <name evidence="3" type="ORF">PLEPLA_LOCUS3613</name>
</gene>
<feature type="region of interest" description="Disordered" evidence="2">
    <location>
        <begin position="95"/>
        <end position="123"/>
    </location>
</feature>